<dbReference type="SUPFAM" id="SSF54593">
    <property type="entry name" value="Glyoxalase/Bleomycin resistance protein/Dihydroxybiphenyl dioxygenase"/>
    <property type="match status" value="1"/>
</dbReference>
<organism evidence="3 4">
    <name type="scientific">Pestalotiopsis fici (strain W106-1 / CGMCC3.15140)</name>
    <dbReference type="NCBI Taxonomy" id="1229662"/>
    <lineage>
        <taxon>Eukaryota</taxon>
        <taxon>Fungi</taxon>
        <taxon>Dikarya</taxon>
        <taxon>Ascomycota</taxon>
        <taxon>Pezizomycotina</taxon>
        <taxon>Sordariomycetes</taxon>
        <taxon>Xylariomycetidae</taxon>
        <taxon>Amphisphaeriales</taxon>
        <taxon>Sporocadaceae</taxon>
        <taxon>Pestalotiopsis</taxon>
    </lineage>
</organism>
<dbReference type="InterPro" id="IPR029068">
    <property type="entry name" value="Glyas_Bleomycin-R_OHBP_Dase"/>
</dbReference>
<feature type="domain" description="VOC" evidence="2">
    <location>
        <begin position="144"/>
        <end position="272"/>
    </location>
</feature>
<dbReference type="InterPro" id="IPR037523">
    <property type="entry name" value="VOC_core"/>
</dbReference>
<dbReference type="InterPro" id="IPR051785">
    <property type="entry name" value="MMCE/EMCE_epimerase"/>
</dbReference>
<dbReference type="PANTHER" id="PTHR43048:SF3">
    <property type="entry name" value="METHYLMALONYL-COA EPIMERASE, MITOCHONDRIAL"/>
    <property type="match status" value="1"/>
</dbReference>
<dbReference type="GO" id="GO:0004493">
    <property type="term" value="F:methylmalonyl-CoA epimerase activity"/>
    <property type="evidence" value="ECO:0007669"/>
    <property type="project" value="TreeGrafter"/>
</dbReference>
<dbReference type="Pfam" id="PF00903">
    <property type="entry name" value="Glyoxalase"/>
    <property type="match status" value="1"/>
</dbReference>
<sequence length="311" mass="35058">MASTRLPEIRNDPSKIQLERISHVLFDHPDLDVFDKFASDFGFIKVEHNDEDIAIYRGYGKDQYCYVAHKSTSGEPQFRGAAFLAQTRADFDKAAVMDGAEVTSLSHFPGGGQRVTVQSPSGFPLHIVYGKFHRFHSGPALVHKLGHYGFVVANWDEETRWYTGKFNLVPSDVQFDPSNEDLDVITFLHLDLGQRYTDHHTLFVSRAQPGEHDRMHHTSYEVEDFDTQILGHDWLADKGYKSVWGVGRHILGSQIFDYWRDTSGFTIEHYADGDVVNADTGMQRSVAGPFAVWGPEMNGTMSEDGTRPTAA</sequence>
<dbReference type="EMBL" id="KI912110">
    <property type="protein sequence ID" value="ETS84380.1"/>
    <property type="molecule type" value="Genomic_DNA"/>
</dbReference>
<reference evidence="4" key="1">
    <citation type="journal article" date="2015" name="BMC Genomics">
        <title>Genomic and transcriptomic analysis of the endophytic fungus Pestalotiopsis fici reveals its lifestyle and high potential for synthesis of natural products.</title>
        <authorList>
            <person name="Wang X."/>
            <person name="Zhang X."/>
            <person name="Liu L."/>
            <person name="Xiang M."/>
            <person name="Wang W."/>
            <person name="Sun X."/>
            <person name="Che Y."/>
            <person name="Guo L."/>
            <person name="Liu G."/>
            <person name="Guo L."/>
            <person name="Wang C."/>
            <person name="Yin W.B."/>
            <person name="Stadler M."/>
            <person name="Zhang X."/>
            <person name="Liu X."/>
        </authorList>
    </citation>
    <scope>NUCLEOTIDE SEQUENCE [LARGE SCALE GENOMIC DNA]</scope>
    <source>
        <strain evidence="4">W106-1 / CGMCC3.15140</strain>
    </source>
</reference>
<dbReference type="GO" id="GO:0005739">
    <property type="term" value="C:mitochondrion"/>
    <property type="evidence" value="ECO:0007669"/>
    <property type="project" value="TreeGrafter"/>
</dbReference>
<keyword evidence="4" id="KW-1185">Reference proteome</keyword>
<dbReference type="PROSITE" id="PS51819">
    <property type="entry name" value="VOC"/>
    <property type="match status" value="2"/>
</dbReference>
<dbReference type="OrthoDB" id="3360610at2759"/>
<evidence type="ECO:0000259" key="2">
    <source>
        <dbReference type="PROSITE" id="PS51819"/>
    </source>
</evidence>
<dbReference type="Gene3D" id="3.10.180.10">
    <property type="entry name" value="2,3-Dihydroxybiphenyl 1,2-Dioxygenase, domain 1"/>
    <property type="match status" value="2"/>
</dbReference>
<accession>W3XEA2</accession>
<dbReference type="GO" id="GO:0046872">
    <property type="term" value="F:metal ion binding"/>
    <property type="evidence" value="ECO:0007669"/>
    <property type="project" value="UniProtKB-KW"/>
</dbReference>
<dbReference type="GeneID" id="19267418"/>
<keyword evidence="1" id="KW-0479">Metal-binding</keyword>
<dbReference type="PANTHER" id="PTHR43048">
    <property type="entry name" value="METHYLMALONYL-COA EPIMERASE"/>
    <property type="match status" value="1"/>
</dbReference>
<gene>
    <name evidence="3" type="ORF">PFICI_02405</name>
</gene>
<dbReference type="Proteomes" id="UP000030651">
    <property type="component" value="Unassembled WGS sequence"/>
</dbReference>
<evidence type="ECO:0000256" key="1">
    <source>
        <dbReference type="ARBA" id="ARBA00022723"/>
    </source>
</evidence>
<evidence type="ECO:0000313" key="3">
    <source>
        <dbReference type="EMBL" id="ETS84380.1"/>
    </source>
</evidence>
<dbReference type="GO" id="GO:0046491">
    <property type="term" value="P:L-methylmalonyl-CoA metabolic process"/>
    <property type="evidence" value="ECO:0007669"/>
    <property type="project" value="TreeGrafter"/>
</dbReference>
<evidence type="ECO:0000313" key="4">
    <source>
        <dbReference type="Proteomes" id="UP000030651"/>
    </source>
</evidence>
<dbReference type="InterPro" id="IPR004360">
    <property type="entry name" value="Glyas_Fos-R_dOase_dom"/>
</dbReference>
<protein>
    <recommendedName>
        <fullName evidence="2">VOC domain-containing protein</fullName>
    </recommendedName>
</protein>
<dbReference type="OMA" id="DRMHHTS"/>
<dbReference type="InParanoid" id="W3XEA2"/>
<dbReference type="eggNOG" id="ENOG502RMEJ">
    <property type="taxonomic scope" value="Eukaryota"/>
</dbReference>
<feature type="domain" description="VOC" evidence="2">
    <location>
        <begin position="20"/>
        <end position="130"/>
    </location>
</feature>
<dbReference type="RefSeq" id="XP_007829177.1">
    <property type="nucleotide sequence ID" value="XM_007830986.1"/>
</dbReference>
<proteinExistence type="predicted"/>
<dbReference type="KEGG" id="pfy:PFICI_02405"/>
<name>W3XEA2_PESFW</name>
<dbReference type="HOGENOM" id="CLU_052361_0_1_1"/>
<dbReference type="AlphaFoldDB" id="W3XEA2"/>